<dbReference type="KEGG" id="sfk:KY5_6582"/>
<dbReference type="RefSeq" id="WP_107645719.1">
    <property type="nucleotide sequence ID" value="NZ_CP022685.1"/>
</dbReference>
<evidence type="ECO:0000313" key="3">
    <source>
        <dbReference type="Proteomes" id="UP000221011"/>
    </source>
</evidence>
<accession>A0A291QIG9</accession>
<dbReference type="InterPro" id="IPR011990">
    <property type="entry name" value="TPR-like_helical_dom_sf"/>
</dbReference>
<dbReference type="SUPFAM" id="SSF50494">
    <property type="entry name" value="Trypsin-like serine proteases"/>
    <property type="match status" value="1"/>
</dbReference>
<keyword evidence="3" id="KW-1185">Reference proteome</keyword>
<dbReference type="InterPro" id="IPR057574">
    <property type="entry name" value="nSTAND_NTPase5_dom"/>
</dbReference>
<organism evidence="2 3">
    <name type="scientific">Streptomyces formicae</name>
    <dbReference type="NCBI Taxonomy" id="1616117"/>
    <lineage>
        <taxon>Bacteria</taxon>
        <taxon>Bacillati</taxon>
        <taxon>Actinomycetota</taxon>
        <taxon>Actinomycetes</taxon>
        <taxon>Kitasatosporales</taxon>
        <taxon>Streptomycetaceae</taxon>
        <taxon>Streptomyces</taxon>
    </lineage>
</organism>
<sequence length="1111" mass="119198">MEDRRRVAVVEAAGQGSGYLLAPRLVLTAQHVLGDHTQATVQTPGGVSANCQVVWARSDGPYDAALLLADEDVLPAVDPVRWGRAVTSDLADVTILGFTALAGRDGRVGSAVFRGSLDPLEAVERDRYVLALQGGSPPVGAPAASPWAGLSGGAVWCGDTVVGVAVEDLPGWPHSRLEAVPAYALLADDGFRELIHRHTGTAVHLEPAELAEGAEAAEPLVPRSAVTLLHPRAETVRFTGRRELLDAMVEWSTSGDGLSVALLTGPGGAGKTRMAREVGHRLAASRYAVVHLSRYSGPEQHRRIARATAPVLLVIDYAESHVDDLGALLKILSRRPPGRPFKVLLVARSVGQWWDVVRADCAPEASDVTEKEKVRRWAIPETESLEVDEDEAFRTAVEDLTRGALALGLAVTAPPDESSAFYRRSPRGRPRTILDIHMAALAGVLAPYSSAEVRGAQETLLLHESAYWRRTSRRAPLDGLGDAALRNAVVAATLAGPVPRGRAHDILHRVPRIGEHPESVRWAVADWVGGLYPRPEPAEDGVRQQWGPLEPDPLGEYLVGTCVAAEPEIFLRLVGVLHAEEAVNSLLVLSRAAARIGTEALENVLLTAVRADPARLAPLLVAAGTRSAEPAILIAALDLILAEELLPPDQLRELSLRTPLMTRALASWSIRLADRLAQLVDEQAQDPEVERAASLHNLAMRLMSDHRYEQTLTTVTSALGLLDTVPTGQPLLEGLLLHHRAAALGKLGRAQEAVRDGRKSIGLVKTWQPEDPDDRLSVLAGALNNLAINLADTGDLGEALDTARASVDMRRDLAARQPGTLPDLARSLNTFAQRCREADLHAEALEAAEESLRTRRAAADDHPDAYLPELASTLTTKAQVLTDLGDLTGAREALAEAASIGRRLMRLEPTAYRRAEYVLTLHTLAQLCVEGHAPTEAVAAADEAVVLARELASAHGRGYLPLLGASFLVQTAALSAASCPAMGFRAANKSAQVFRTVFRGESPDVSGLLSALRNQGQYLSHMRRYEEAEQVAAEAVAALAGLPEGLREEYAKEHADALVAHARTLLALERPRECREARDAALALYRRLDREAPGAHTRLIADVTRLGAPPD</sequence>
<dbReference type="Pfam" id="PF13374">
    <property type="entry name" value="TPR_10"/>
    <property type="match status" value="2"/>
</dbReference>
<feature type="domain" description="Novel STAND NTPase 5" evidence="1">
    <location>
        <begin position="239"/>
        <end position="349"/>
    </location>
</feature>
<dbReference type="PANTHER" id="PTHR19959">
    <property type="entry name" value="KINESIN LIGHT CHAIN"/>
    <property type="match status" value="1"/>
</dbReference>
<evidence type="ECO:0000259" key="1">
    <source>
        <dbReference type="Pfam" id="PF25199"/>
    </source>
</evidence>
<dbReference type="Gene3D" id="3.40.50.300">
    <property type="entry name" value="P-loop containing nucleotide triphosphate hydrolases"/>
    <property type="match status" value="1"/>
</dbReference>
<reference evidence="2 3" key="1">
    <citation type="submission" date="2017-08" db="EMBL/GenBank/DDBJ databases">
        <title>Complete Genome Sequence of Streptomyces formicae KY5, the formicamycin producer.</title>
        <authorList>
            <person name="Holmes N.A."/>
            <person name="Devine R."/>
            <person name="Qin Z."/>
            <person name="Seipke R.F."/>
            <person name="Wilkinson B."/>
            <person name="Hutchings M.I."/>
        </authorList>
    </citation>
    <scope>NUCLEOTIDE SEQUENCE [LARGE SCALE GENOMIC DNA]</scope>
    <source>
        <strain evidence="2 3">KY5</strain>
    </source>
</reference>
<protein>
    <submittedName>
        <fullName evidence="2">Tetratricopeptide repeat family</fullName>
    </submittedName>
</protein>
<dbReference type="EMBL" id="CP022685">
    <property type="protein sequence ID" value="ATL31600.1"/>
    <property type="molecule type" value="Genomic_DNA"/>
</dbReference>
<gene>
    <name evidence="2" type="ORF">KY5_6582</name>
</gene>
<evidence type="ECO:0000313" key="2">
    <source>
        <dbReference type="EMBL" id="ATL31600.1"/>
    </source>
</evidence>
<dbReference type="Gene3D" id="1.25.40.10">
    <property type="entry name" value="Tetratricopeptide repeat domain"/>
    <property type="match status" value="3"/>
</dbReference>
<dbReference type="PANTHER" id="PTHR19959:SF119">
    <property type="entry name" value="FUNGAL LIPASE-LIKE DOMAIN-CONTAINING PROTEIN"/>
    <property type="match status" value="1"/>
</dbReference>
<dbReference type="InterPro" id="IPR043504">
    <property type="entry name" value="Peptidase_S1_PA_chymotrypsin"/>
</dbReference>
<dbReference type="Proteomes" id="UP000221011">
    <property type="component" value="Chromosome"/>
</dbReference>
<dbReference type="SMART" id="SM00028">
    <property type="entry name" value="TPR"/>
    <property type="match status" value="4"/>
</dbReference>
<name>A0A291QIG9_9ACTN</name>
<proteinExistence type="predicted"/>
<dbReference type="AlphaFoldDB" id="A0A291QIG9"/>
<dbReference type="InterPro" id="IPR027417">
    <property type="entry name" value="P-loop_NTPase"/>
</dbReference>
<dbReference type="InterPro" id="IPR019734">
    <property type="entry name" value="TPR_rpt"/>
</dbReference>
<dbReference type="InterPro" id="IPR009003">
    <property type="entry name" value="Peptidase_S1_PA"/>
</dbReference>
<dbReference type="Pfam" id="PF25199">
    <property type="entry name" value="nSTAND_NTPase5"/>
    <property type="match status" value="1"/>
</dbReference>
<dbReference type="Gene3D" id="2.40.10.10">
    <property type="entry name" value="Trypsin-like serine proteases"/>
    <property type="match status" value="1"/>
</dbReference>
<dbReference type="SUPFAM" id="SSF52540">
    <property type="entry name" value="P-loop containing nucleoside triphosphate hydrolases"/>
    <property type="match status" value="1"/>
</dbReference>
<dbReference type="SUPFAM" id="SSF48452">
    <property type="entry name" value="TPR-like"/>
    <property type="match status" value="2"/>
</dbReference>